<feature type="region of interest" description="Disordered" evidence="1">
    <location>
        <begin position="1"/>
        <end position="69"/>
    </location>
</feature>
<dbReference type="Ensembl" id="ENSNPET00000012947.1">
    <property type="protein sequence ID" value="ENSNPEP00000012633.1"/>
    <property type="gene ID" value="ENSNPEG00000009437.1"/>
</dbReference>
<dbReference type="PANTHER" id="PTHR14882:SF5">
    <property type="entry name" value="COILED-COIL DOMAIN CONTAINING 74A"/>
    <property type="match status" value="1"/>
</dbReference>
<feature type="compositionally biased region" description="Basic and acidic residues" evidence="1">
    <location>
        <begin position="18"/>
        <end position="28"/>
    </location>
</feature>
<dbReference type="PANTHER" id="PTHR14882">
    <property type="entry name" value="COILED-COIL DOMAIN-CONTAINING 74A"/>
    <property type="match status" value="1"/>
</dbReference>
<organism evidence="3 4">
    <name type="scientific">Nothoprocta perdicaria</name>
    <name type="common">Chilean tinamou</name>
    <name type="synonym">Crypturus perdicarius</name>
    <dbReference type="NCBI Taxonomy" id="30464"/>
    <lineage>
        <taxon>Eukaryota</taxon>
        <taxon>Metazoa</taxon>
        <taxon>Chordata</taxon>
        <taxon>Craniata</taxon>
        <taxon>Vertebrata</taxon>
        <taxon>Euteleostomi</taxon>
        <taxon>Archelosauria</taxon>
        <taxon>Archosauria</taxon>
        <taxon>Dinosauria</taxon>
        <taxon>Saurischia</taxon>
        <taxon>Theropoda</taxon>
        <taxon>Coelurosauria</taxon>
        <taxon>Aves</taxon>
        <taxon>Palaeognathae</taxon>
        <taxon>Tinamiformes</taxon>
        <taxon>Tinamidae</taxon>
        <taxon>Nothoprocta</taxon>
    </lineage>
</organism>
<keyword evidence="4" id="KW-1185">Reference proteome</keyword>
<evidence type="ECO:0000256" key="1">
    <source>
        <dbReference type="SAM" id="MobiDB-lite"/>
    </source>
</evidence>
<accession>A0A8C6ZEH4</accession>
<evidence type="ECO:0000313" key="3">
    <source>
        <dbReference type="Ensembl" id="ENSNPEP00000012633.1"/>
    </source>
</evidence>
<reference evidence="3" key="2">
    <citation type="submission" date="2025-09" db="UniProtKB">
        <authorList>
            <consortium name="Ensembl"/>
        </authorList>
    </citation>
    <scope>IDENTIFICATION</scope>
</reference>
<protein>
    <recommendedName>
        <fullName evidence="2">Coiled coil protein 74 C-terminal domain-containing protein</fullName>
    </recommendedName>
</protein>
<evidence type="ECO:0000313" key="4">
    <source>
        <dbReference type="Proteomes" id="UP000694420"/>
    </source>
</evidence>
<feature type="domain" description="Coiled coil protein 74 C-terminal" evidence="2">
    <location>
        <begin position="82"/>
        <end position="204"/>
    </location>
</feature>
<dbReference type="Proteomes" id="UP000694420">
    <property type="component" value="Unplaced"/>
</dbReference>
<proteinExistence type="predicted"/>
<evidence type="ECO:0000259" key="2">
    <source>
        <dbReference type="Pfam" id="PF14917"/>
    </source>
</evidence>
<name>A0A8C6ZEH4_NOTPE</name>
<sequence length="207" mass="23330">KQSRKHKQSAEVPGEPELQEKLPEEAPPRYDQLSSMQQFTKVSDKATSPIASLTSPDTPTATQFPAASSSSFPVNALPSWDWKPPTVAECQIIIHQLWSINQMQAQQVPPKLLFPELLAAQHNHCIFLQQSNQSMYLQTFLFRNPEVTRLPKVPHKDTPRKSLVAAPVPLGKKAILPPLKQTLGNSFVERQKRTQAVQRSRLHRTAF</sequence>
<dbReference type="Pfam" id="PF14917">
    <property type="entry name" value="CCDC74_C"/>
    <property type="match status" value="1"/>
</dbReference>
<dbReference type="InterPro" id="IPR029422">
    <property type="entry name" value="CCDC74_C"/>
</dbReference>
<dbReference type="InterPro" id="IPR040370">
    <property type="entry name" value="CCDC74A/CCDC74B/CCDC92"/>
</dbReference>
<reference evidence="3" key="1">
    <citation type="submission" date="2025-08" db="UniProtKB">
        <authorList>
            <consortium name="Ensembl"/>
        </authorList>
    </citation>
    <scope>IDENTIFICATION</scope>
</reference>
<dbReference type="AlphaFoldDB" id="A0A8C6ZEH4"/>
<feature type="compositionally biased region" description="Polar residues" evidence="1">
    <location>
        <begin position="32"/>
        <end position="69"/>
    </location>
</feature>